<sequence length="91" mass="10151">MATTTIDLGSEITIRNIQPIYKQLLSQQQQASPVTLDASQLNKVDTAGAQMLFFFDRTCADKNIELTWLNLQSSLMQQLAHLGIRLVDVDA</sequence>
<proteinExistence type="predicted"/>
<keyword evidence="3" id="KW-1185">Reference proteome</keyword>
<feature type="domain" description="STAS" evidence="1">
    <location>
        <begin position="1"/>
        <end position="91"/>
    </location>
</feature>
<dbReference type="Pfam" id="PF13466">
    <property type="entry name" value="STAS_2"/>
    <property type="match status" value="1"/>
</dbReference>
<dbReference type="KEGG" id="smai:EXU30_12385"/>
<organism evidence="2 3">
    <name type="scientific">Shewanella maritima</name>
    <dbReference type="NCBI Taxonomy" id="2520507"/>
    <lineage>
        <taxon>Bacteria</taxon>
        <taxon>Pseudomonadati</taxon>
        <taxon>Pseudomonadota</taxon>
        <taxon>Gammaproteobacteria</taxon>
        <taxon>Alteromonadales</taxon>
        <taxon>Shewanellaceae</taxon>
        <taxon>Shewanella</taxon>
    </lineage>
</organism>
<reference evidence="2 3" key="1">
    <citation type="submission" date="2019-02" db="EMBL/GenBank/DDBJ databases">
        <title>Shewanella sp. D4-2 isolated from Dokdo Island.</title>
        <authorList>
            <person name="Baek K."/>
        </authorList>
    </citation>
    <scope>NUCLEOTIDE SEQUENCE [LARGE SCALE GENOMIC DNA]</scope>
    <source>
        <strain evidence="2 3">D4-2</strain>
    </source>
</reference>
<name>A0A411PIU3_9GAMM</name>
<dbReference type="InterPro" id="IPR002645">
    <property type="entry name" value="STAS_dom"/>
</dbReference>
<accession>A0A411PIU3</accession>
<dbReference type="InterPro" id="IPR036513">
    <property type="entry name" value="STAS_dom_sf"/>
</dbReference>
<dbReference type="Gene3D" id="3.30.750.24">
    <property type="entry name" value="STAS domain"/>
    <property type="match status" value="1"/>
</dbReference>
<dbReference type="RefSeq" id="WP_130600479.1">
    <property type="nucleotide sequence ID" value="NZ_CP036200.1"/>
</dbReference>
<protein>
    <submittedName>
        <fullName evidence="2">STAS domain-containing protein</fullName>
    </submittedName>
</protein>
<dbReference type="SUPFAM" id="SSF52091">
    <property type="entry name" value="SpoIIaa-like"/>
    <property type="match status" value="1"/>
</dbReference>
<dbReference type="Proteomes" id="UP000291106">
    <property type="component" value="Chromosome"/>
</dbReference>
<dbReference type="OrthoDB" id="6266894at2"/>
<dbReference type="AlphaFoldDB" id="A0A411PIU3"/>
<dbReference type="InterPro" id="IPR058548">
    <property type="entry name" value="MlaB-like_STAS"/>
</dbReference>
<dbReference type="PROSITE" id="PS50801">
    <property type="entry name" value="STAS"/>
    <property type="match status" value="1"/>
</dbReference>
<gene>
    <name evidence="2" type="ORF">EXU30_12385</name>
</gene>
<evidence type="ECO:0000259" key="1">
    <source>
        <dbReference type="PROSITE" id="PS50801"/>
    </source>
</evidence>
<evidence type="ECO:0000313" key="2">
    <source>
        <dbReference type="EMBL" id="QBF83404.1"/>
    </source>
</evidence>
<evidence type="ECO:0000313" key="3">
    <source>
        <dbReference type="Proteomes" id="UP000291106"/>
    </source>
</evidence>
<dbReference type="EMBL" id="CP036200">
    <property type="protein sequence ID" value="QBF83404.1"/>
    <property type="molecule type" value="Genomic_DNA"/>
</dbReference>